<comment type="function">
    <text evidence="9">Catalyzes the activation of phenylacetic acid (PA) to phenylacetyl-CoA (PA-CoA).</text>
</comment>
<accession>E1K099</accession>
<reference evidence="12 13" key="1">
    <citation type="submission" date="2010-08" db="EMBL/GenBank/DDBJ databases">
        <title>The draft genome of Desulfovibrio fructosovorans JJ.</title>
        <authorList>
            <consortium name="US DOE Joint Genome Institute (JGI-PGF)"/>
            <person name="Lucas S."/>
            <person name="Copeland A."/>
            <person name="Lapidus A."/>
            <person name="Cheng J.-F."/>
            <person name="Bruce D."/>
            <person name="Goodwin L."/>
            <person name="Pitluck S."/>
            <person name="Land M.L."/>
            <person name="Hauser L."/>
            <person name="Chang Y.-J."/>
            <person name="Jeffries C."/>
            <person name="Wall J.D."/>
            <person name="Stahl D.A."/>
            <person name="Arkin A.P."/>
            <person name="Dehal P."/>
            <person name="Stolyar S.M."/>
            <person name="Hazen T.C."/>
            <person name="Woyke T.J."/>
        </authorList>
    </citation>
    <scope>NUCLEOTIDE SEQUENCE [LARGE SCALE GENOMIC DNA]</scope>
    <source>
        <strain evidence="12 13">JJ</strain>
    </source>
</reference>
<dbReference type="GO" id="GO:0000166">
    <property type="term" value="F:nucleotide binding"/>
    <property type="evidence" value="ECO:0007669"/>
    <property type="project" value="UniProtKB-KW"/>
</dbReference>
<proteinExistence type="inferred from homology"/>
<evidence type="ECO:0000256" key="9">
    <source>
        <dbReference type="PIRNR" id="PIRNR006444"/>
    </source>
</evidence>
<dbReference type="GO" id="GO:0010124">
    <property type="term" value="P:phenylacetate catabolic process"/>
    <property type="evidence" value="ECO:0007669"/>
    <property type="project" value="UniProtKB-UniRule"/>
</dbReference>
<keyword evidence="13" id="KW-1185">Reference proteome</keyword>
<dbReference type="PANTHER" id="PTHR43439">
    <property type="entry name" value="PHENYLACETATE-COENZYME A LIGASE"/>
    <property type="match status" value="1"/>
</dbReference>
<keyword evidence="3 9" id="KW-0547">Nucleotide-binding</keyword>
<evidence type="ECO:0000313" key="12">
    <source>
        <dbReference type="EMBL" id="EFL49930.1"/>
    </source>
</evidence>
<evidence type="ECO:0000256" key="4">
    <source>
        <dbReference type="ARBA" id="ARBA00060591"/>
    </source>
</evidence>
<dbReference type="Proteomes" id="UP000006250">
    <property type="component" value="Unassembled WGS sequence"/>
</dbReference>
<dbReference type="Gene3D" id="3.30.300.30">
    <property type="match status" value="1"/>
</dbReference>
<protein>
    <recommendedName>
        <fullName evidence="7 9">Phenylacetate-coenzyme A ligase</fullName>
        <ecNumber evidence="6 9">6.2.1.30</ecNumber>
    </recommendedName>
    <alternativeName>
        <fullName evidence="8 9">Phenylacetyl-CoA ligase</fullName>
    </alternativeName>
</protein>
<comment type="catalytic activity">
    <reaction evidence="9">
        <text>2-phenylacetate + ATP + CoA = phenylacetyl-CoA + AMP + diphosphate</text>
        <dbReference type="Rhea" id="RHEA:20956"/>
        <dbReference type="ChEBI" id="CHEBI:18401"/>
        <dbReference type="ChEBI" id="CHEBI:30616"/>
        <dbReference type="ChEBI" id="CHEBI:33019"/>
        <dbReference type="ChEBI" id="CHEBI:57287"/>
        <dbReference type="ChEBI" id="CHEBI:57390"/>
        <dbReference type="ChEBI" id="CHEBI:456215"/>
        <dbReference type="EC" id="6.2.1.30"/>
    </reaction>
</comment>
<dbReference type="eggNOG" id="COG1541">
    <property type="taxonomic scope" value="Bacteria"/>
</dbReference>
<dbReference type="InterPro" id="IPR028154">
    <property type="entry name" value="AMP-dep_Lig_C"/>
</dbReference>
<evidence type="ECO:0000256" key="2">
    <source>
        <dbReference type="ARBA" id="ARBA00022598"/>
    </source>
</evidence>
<dbReference type="FunFam" id="3.40.50.12780:FF:000016">
    <property type="entry name" value="Phenylacetate-coenzyme A ligase"/>
    <property type="match status" value="1"/>
</dbReference>
<evidence type="ECO:0000259" key="11">
    <source>
        <dbReference type="Pfam" id="PF14535"/>
    </source>
</evidence>
<dbReference type="InterPro" id="IPR051414">
    <property type="entry name" value="Adenylate-forming_Reductase"/>
</dbReference>
<evidence type="ECO:0000259" key="10">
    <source>
        <dbReference type="Pfam" id="PF00501"/>
    </source>
</evidence>
<sequence length="441" mass="48295">MRECFEPEFETMDRADLAQLQLERLQETLMRVSRNVPLYRNRFAERDIDPEAFTDLADVKNLPFTTKADLREAYPYGLFAVPLREVVRLHASSGTTGKPVVAGYTRNDVKTWSRLVGRVLVAAGASQDDVVQIALGYGLFTGGMGFHYGAEAVGAAVIPASSGGTRRQAAIMQDYRTSVFVATPSYALHLAEVLAAMDINVNSLSLRFGLFGAETWTEAMRAAIEDRLKLTATDNYGLSEIMGPGVAGECLEKSGMHVSEDHFLIEIVDPGTGEPVPDGEEGELVITTLTKEAFPMVRFRTGDVTRILPGPCPCGRTMRRIGRIVGRSDDMLIIRGVNVFPSRVESLLLEVEGTTPNYRIVVARDGALDEALLEVEPTEELLFDRVAEHQTLVDKLERRLASELGVGIAVRLVEPGSLARSQEGKTIRVVDRRGLSAGGKR</sequence>
<dbReference type="InterPro" id="IPR045851">
    <property type="entry name" value="AMP-bd_C_sf"/>
</dbReference>
<gene>
    <name evidence="12" type="ORF">DesfrDRAFT_3299</name>
</gene>
<dbReference type="STRING" id="596151.DesfrDRAFT_3299"/>
<dbReference type="CDD" id="cd05913">
    <property type="entry name" value="PaaK"/>
    <property type="match status" value="1"/>
</dbReference>
<feature type="domain" description="AMP-dependent ligase C-terminal" evidence="11">
    <location>
        <begin position="336"/>
        <end position="433"/>
    </location>
</feature>
<dbReference type="UniPathway" id="UPA00930"/>
<feature type="domain" description="AMP-dependent synthetase/ligase" evidence="10">
    <location>
        <begin position="92"/>
        <end position="287"/>
    </location>
</feature>
<keyword evidence="2 9" id="KW-0436">Ligase</keyword>
<comment type="subunit">
    <text evidence="1">Monomer.</text>
</comment>
<dbReference type="Gene3D" id="3.40.50.12780">
    <property type="entry name" value="N-terminal domain of ligase-like"/>
    <property type="match status" value="1"/>
</dbReference>
<evidence type="ECO:0000256" key="3">
    <source>
        <dbReference type="ARBA" id="ARBA00022741"/>
    </source>
</evidence>
<dbReference type="PANTHER" id="PTHR43439:SF1">
    <property type="entry name" value="PHENYLACETATE-COENZYME A LIGASE"/>
    <property type="match status" value="1"/>
</dbReference>
<evidence type="ECO:0000256" key="1">
    <source>
        <dbReference type="ARBA" id="ARBA00011245"/>
    </source>
</evidence>
<evidence type="ECO:0000256" key="7">
    <source>
        <dbReference type="ARBA" id="ARBA00068695"/>
    </source>
</evidence>
<dbReference type="Pfam" id="PF14535">
    <property type="entry name" value="AMP-binding_C_2"/>
    <property type="match status" value="1"/>
</dbReference>
<evidence type="ECO:0000313" key="13">
    <source>
        <dbReference type="Proteomes" id="UP000006250"/>
    </source>
</evidence>
<comment type="caution">
    <text evidence="12">The sequence shown here is derived from an EMBL/GenBank/DDBJ whole genome shotgun (WGS) entry which is preliminary data.</text>
</comment>
<organism evidence="12 13">
    <name type="scientific">Solidesulfovibrio fructosivorans JJ]</name>
    <dbReference type="NCBI Taxonomy" id="596151"/>
    <lineage>
        <taxon>Bacteria</taxon>
        <taxon>Pseudomonadati</taxon>
        <taxon>Thermodesulfobacteriota</taxon>
        <taxon>Desulfovibrionia</taxon>
        <taxon>Desulfovibrionales</taxon>
        <taxon>Desulfovibrionaceae</taxon>
        <taxon>Solidesulfovibrio</taxon>
    </lineage>
</organism>
<comment type="pathway">
    <text evidence="4 9">Aromatic compound metabolism; phenylacetate degradation.</text>
</comment>
<evidence type="ECO:0000256" key="6">
    <source>
        <dbReference type="ARBA" id="ARBA00066629"/>
    </source>
</evidence>
<dbReference type="InterPro" id="IPR000873">
    <property type="entry name" value="AMP-dep_synth/lig_dom"/>
</dbReference>
<dbReference type="PIRSF" id="PIRSF006444">
    <property type="entry name" value="PaaK"/>
    <property type="match status" value="1"/>
</dbReference>
<evidence type="ECO:0000256" key="8">
    <source>
        <dbReference type="ARBA" id="ARBA00075111"/>
    </source>
</evidence>
<dbReference type="SUPFAM" id="SSF56801">
    <property type="entry name" value="Acetyl-CoA synthetase-like"/>
    <property type="match status" value="1"/>
</dbReference>
<evidence type="ECO:0000256" key="5">
    <source>
        <dbReference type="ARBA" id="ARBA00061566"/>
    </source>
</evidence>
<dbReference type="InterPro" id="IPR042099">
    <property type="entry name" value="ANL_N_sf"/>
</dbReference>
<dbReference type="AlphaFoldDB" id="E1K099"/>
<name>E1K099_SOLFR</name>
<dbReference type="InterPro" id="IPR011880">
    <property type="entry name" value="PA_CoA_ligase"/>
</dbReference>
<dbReference type="GO" id="GO:0047475">
    <property type="term" value="F:phenylacetate-CoA ligase activity"/>
    <property type="evidence" value="ECO:0007669"/>
    <property type="project" value="UniProtKB-EC"/>
</dbReference>
<dbReference type="EMBL" id="AECZ01000029">
    <property type="protein sequence ID" value="EFL49930.1"/>
    <property type="molecule type" value="Genomic_DNA"/>
</dbReference>
<comment type="similarity">
    <text evidence="5 9">Belongs to the phenylacetyl-CoA ligase family.</text>
</comment>
<dbReference type="OrthoDB" id="5484550at2"/>
<dbReference type="RefSeq" id="WP_005995729.1">
    <property type="nucleotide sequence ID" value="NZ_AECZ01000029.1"/>
</dbReference>
<dbReference type="EC" id="6.2.1.30" evidence="6 9"/>
<dbReference type="Pfam" id="PF00501">
    <property type="entry name" value="AMP-binding"/>
    <property type="match status" value="1"/>
</dbReference>